<dbReference type="GeneID" id="35604943"/>
<gene>
    <name evidence="1" type="ORF">RCC_09883</name>
</gene>
<dbReference type="AlphaFoldDB" id="A0A2D3V457"/>
<dbReference type="EMBL" id="FJUY01000020">
    <property type="protein sequence ID" value="CZT24166.1"/>
    <property type="molecule type" value="Genomic_DNA"/>
</dbReference>
<name>A0A2D3V457_9PEZI</name>
<organism evidence="1 2">
    <name type="scientific">Ramularia collo-cygni</name>
    <dbReference type="NCBI Taxonomy" id="112498"/>
    <lineage>
        <taxon>Eukaryota</taxon>
        <taxon>Fungi</taxon>
        <taxon>Dikarya</taxon>
        <taxon>Ascomycota</taxon>
        <taxon>Pezizomycotina</taxon>
        <taxon>Dothideomycetes</taxon>
        <taxon>Dothideomycetidae</taxon>
        <taxon>Mycosphaerellales</taxon>
        <taxon>Mycosphaerellaceae</taxon>
        <taxon>Ramularia</taxon>
    </lineage>
</organism>
<reference evidence="1 2" key="1">
    <citation type="submission" date="2016-03" db="EMBL/GenBank/DDBJ databases">
        <authorList>
            <person name="Ploux O."/>
        </authorList>
    </citation>
    <scope>NUCLEOTIDE SEQUENCE [LARGE SCALE GENOMIC DNA]</scope>
    <source>
        <strain evidence="1 2">URUG2</strain>
    </source>
</reference>
<evidence type="ECO:0000313" key="2">
    <source>
        <dbReference type="Proteomes" id="UP000225277"/>
    </source>
</evidence>
<sequence>MASIKVVPTVAATIVGSHGPSSTDLTTTEFTKLQYHIQGLAAELRDMILEKTLMAALPSEHELILATIEDVTSAPGKGPLQLRAIPSSTEQSFVYISPLQYIPPLGLQINRQTRARFAKKYYGNTPFFVCDDETFPMLHNCFKWLKSLTQEHRDLIQTIKCAGFWTNRWYSGLSTRVAPPLGRIQWTANWLRTKGVQEVFELWERERDGKKRVCPGADKFVLLLEHQRIVDVVAEEAVPIPESYCSWSRGDGTFYRDQEQTG</sequence>
<accession>A0A2D3V457</accession>
<dbReference type="Proteomes" id="UP000225277">
    <property type="component" value="Unassembled WGS sequence"/>
</dbReference>
<keyword evidence="2" id="KW-1185">Reference proteome</keyword>
<dbReference type="OrthoDB" id="3653770at2759"/>
<evidence type="ECO:0000313" key="1">
    <source>
        <dbReference type="EMBL" id="CZT24166.1"/>
    </source>
</evidence>
<dbReference type="RefSeq" id="XP_023630890.1">
    <property type="nucleotide sequence ID" value="XM_023775122.1"/>
</dbReference>
<protein>
    <submittedName>
        <fullName evidence="1">Uncharacterized protein</fullName>
    </submittedName>
</protein>
<proteinExistence type="predicted"/>